<keyword evidence="5 7" id="KW-0472">Membrane</keyword>
<evidence type="ECO:0000313" key="8">
    <source>
        <dbReference type="EMBL" id="QFZ18796.1"/>
    </source>
</evidence>
<feature type="transmembrane region" description="Helical" evidence="7">
    <location>
        <begin position="295"/>
        <end position="318"/>
    </location>
</feature>
<dbReference type="KEGG" id="ssyi:EKG83_16255"/>
<evidence type="ECO:0000256" key="4">
    <source>
        <dbReference type="ARBA" id="ARBA00022989"/>
    </source>
</evidence>
<feature type="transmembrane region" description="Helical" evidence="7">
    <location>
        <begin position="246"/>
        <end position="274"/>
    </location>
</feature>
<feature type="transmembrane region" description="Helical" evidence="7">
    <location>
        <begin position="141"/>
        <end position="163"/>
    </location>
</feature>
<sequence>MARGGRGDGAGRDGAVRGGGAAVAQVPARLDGTAAVPADGRAPPADERHHRRRRAGRRGPLGVLTVVPAALRERGPRVNGTTAPPARWARALAVGSALGAFLRRPGVRRTTTALVVLLCAAFLVRSLAADREAAGAALGRLGPWLLPALVAAVVGLWLTALSWREPLQALSRPLGRVAAVRLFAAGSLGKYVPGVMWSIVLQTRLAASSGITVFHFTATFGLYAAVSLATGAALGLPTLLRYAHGGWTALAAAALALVALLVMPWLLAAAVRLLRQVPALARRLVEVPADVLRRAVWLCAVSWVVTGLHLWLLVVALGADPVAALLPCLGGFALATSVASLVVVVPDGIGVREALLAVSLASLLPAPEAVAAAAASRLVLAAADVLAFTYGSLTARLRNLEPA</sequence>
<dbReference type="EMBL" id="CP034550">
    <property type="protein sequence ID" value="QFZ18796.1"/>
    <property type="molecule type" value="Genomic_DNA"/>
</dbReference>
<evidence type="ECO:0000256" key="5">
    <source>
        <dbReference type="ARBA" id="ARBA00023136"/>
    </source>
</evidence>
<keyword evidence="4 7" id="KW-1133">Transmembrane helix</keyword>
<feature type="region of interest" description="Disordered" evidence="6">
    <location>
        <begin position="1"/>
        <end position="58"/>
    </location>
</feature>
<evidence type="ECO:0000313" key="9">
    <source>
        <dbReference type="Proteomes" id="UP000325787"/>
    </source>
</evidence>
<keyword evidence="2" id="KW-1003">Cell membrane</keyword>
<evidence type="ECO:0000256" key="7">
    <source>
        <dbReference type="SAM" id="Phobius"/>
    </source>
</evidence>
<comment type="subcellular location">
    <subcellularLocation>
        <location evidence="1">Cell membrane</location>
        <topology evidence="1">Multi-pass membrane protein</topology>
    </subcellularLocation>
</comment>
<dbReference type="AlphaFoldDB" id="A0A5Q0GXI9"/>
<proteinExistence type="predicted"/>
<feature type="transmembrane region" description="Helical" evidence="7">
    <location>
        <begin position="111"/>
        <end position="129"/>
    </location>
</feature>
<evidence type="ECO:0000256" key="6">
    <source>
        <dbReference type="SAM" id="MobiDB-lite"/>
    </source>
</evidence>
<keyword evidence="3 7" id="KW-0812">Transmembrane</keyword>
<evidence type="ECO:0000256" key="2">
    <source>
        <dbReference type="ARBA" id="ARBA00022475"/>
    </source>
</evidence>
<dbReference type="OrthoDB" id="6057470at2"/>
<evidence type="ECO:0000256" key="3">
    <source>
        <dbReference type="ARBA" id="ARBA00022692"/>
    </source>
</evidence>
<protein>
    <recommendedName>
        <fullName evidence="10">Flippase-like domain-containing protein</fullName>
    </recommendedName>
</protein>
<feature type="transmembrane region" description="Helical" evidence="7">
    <location>
        <begin position="205"/>
        <end position="226"/>
    </location>
</feature>
<evidence type="ECO:0008006" key="10">
    <source>
        <dbReference type="Google" id="ProtNLM"/>
    </source>
</evidence>
<feature type="transmembrane region" description="Helical" evidence="7">
    <location>
        <begin position="324"/>
        <end position="345"/>
    </location>
</feature>
<accession>A0A5Q0GXI9</accession>
<evidence type="ECO:0000256" key="1">
    <source>
        <dbReference type="ARBA" id="ARBA00004651"/>
    </source>
</evidence>
<dbReference type="Proteomes" id="UP000325787">
    <property type="component" value="Chromosome"/>
</dbReference>
<keyword evidence="9" id="KW-1185">Reference proteome</keyword>
<gene>
    <name evidence="8" type="ORF">EKG83_16255</name>
</gene>
<feature type="compositionally biased region" description="Basic and acidic residues" evidence="6">
    <location>
        <begin position="1"/>
        <end position="15"/>
    </location>
</feature>
<dbReference type="Pfam" id="PF03706">
    <property type="entry name" value="LPG_synthase_TM"/>
    <property type="match status" value="1"/>
</dbReference>
<dbReference type="GO" id="GO:0005886">
    <property type="term" value="C:plasma membrane"/>
    <property type="evidence" value="ECO:0007669"/>
    <property type="project" value="UniProtKB-SubCell"/>
</dbReference>
<dbReference type="InterPro" id="IPR022791">
    <property type="entry name" value="L-PG_synthase/AglD"/>
</dbReference>
<organism evidence="8 9">
    <name type="scientific">Saccharothrix syringae</name>
    <name type="common">Nocardiopsis syringae</name>
    <dbReference type="NCBI Taxonomy" id="103733"/>
    <lineage>
        <taxon>Bacteria</taxon>
        <taxon>Bacillati</taxon>
        <taxon>Actinomycetota</taxon>
        <taxon>Actinomycetes</taxon>
        <taxon>Pseudonocardiales</taxon>
        <taxon>Pseudonocardiaceae</taxon>
        <taxon>Saccharothrix</taxon>
    </lineage>
</organism>
<name>A0A5Q0GXI9_SACSY</name>
<reference evidence="9" key="1">
    <citation type="journal article" date="2021" name="Curr. Microbiol.">
        <title>Complete genome of nocamycin-producing strain Saccharothrix syringae NRRL B-16468 reveals the biosynthetic potential for secondary metabolites.</title>
        <authorList>
            <person name="Mo X."/>
            <person name="Yang S."/>
        </authorList>
    </citation>
    <scope>NUCLEOTIDE SEQUENCE [LARGE SCALE GENOMIC DNA]</scope>
    <source>
        <strain evidence="9">ATCC 51364 / DSM 43886 / JCM 6844 / KCTC 9398 / NBRC 14523 / NRRL B-16468 / INA 2240</strain>
    </source>
</reference>